<name>A0A9W5Y759_9FIRM</name>
<gene>
    <name evidence="1" type="ORF">SH1V18_02550</name>
</gene>
<organism evidence="1 2">
    <name type="scientific">Vallitalea longa</name>
    <dbReference type="NCBI Taxonomy" id="2936439"/>
    <lineage>
        <taxon>Bacteria</taxon>
        <taxon>Bacillati</taxon>
        <taxon>Bacillota</taxon>
        <taxon>Clostridia</taxon>
        <taxon>Lachnospirales</taxon>
        <taxon>Vallitaleaceae</taxon>
        <taxon>Vallitalea</taxon>
    </lineage>
</organism>
<dbReference type="Proteomes" id="UP001144256">
    <property type="component" value="Unassembled WGS sequence"/>
</dbReference>
<evidence type="ECO:0000313" key="1">
    <source>
        <dbReference type="EMBL" id="GKX27775.1"/>
    </source>
</evidence>
<dbReference type="AlphaFoldDB" id="A0A9W5Y759"/>
<sequence>MDYVTTKEVVNIWKTTDMMIVYHYSDRRYNSSKVKDGGNI</sequence>
<keyword evidence="2" id="KW-1185">Reference proteome</keyword>
<dbReference type="EMBL" id="BRLB01000001">
    <property type="protein sequence ID" value="GKX27775.1"/>
    <property type="molecule type" value="Genomic_DNA"/>
</dbReference>
<proteinExistence type="predicted"/>
<protein>
    <submittedName>
        <fullName evidence="1">Uncharacterized protein</fullName>
    </submittedName>
</protein>
<evidence type="ECO:0000313" key="2">
    <source>
        <dbReference type="Proteomes" id="UP001144256"/>
    </source>
</evidence>
<reference evidence="1" key="1">
    <citation type="submission" date="2022-06" db="EMBL/GenBank/DDBJ databases">
        <title>Vallitalea longa sp. nov., an anaerobic bacterium isolated from marine sediment.</title>
        <authorList>
            <person name="Hirano S."/>
            <person name="Terahara T."/>
            <person name="Mori K."/>
            <person name="Hamada M."/>
            <person name="Matsumoto R."/>
            <person name="Kobayashi T."/>
        </authorList>
    </citation>
    <scope>NUCLEOTIDE SEQUENCE</scope>
    <source>
        <strain evidence="1">SH18-1</strain>
    </source>
</reference>
<comment type="caution">
    <text evidence="1">The sequence shown here is derived from an EMBL/GenBank/DDBJ whole genome shotgun (WGS) entry which is preliminary data.</text>
</comment>
<accession>A0A9W5Y759</accession>
<dbReference type="RefSeq" id="WP_281811425.1">
    <property type="nucleotide sequence ID" value="NZ_BRLB01000001.1"/>
</dbReference>